<keyword evidence="2 5" id="KW-0732">Signal</keyword>
<dbReference type="Pfam" id="PF05199">
    <property type="entry name" value="GMC_oxred_C"/>
    <property type="match status" value="1"/>
</dbReference>
<protein>
    <recommendedName>
        <fullName evidence="6">Glucose-methanol-choline oxidoreductase N-terminal domain-containing protein</fullName>
    </recommendedName>
</protein>
<dbReference type="InterPro" id="IPR000172">
    <property type="entry name" value="GMC_OxRdtase_N"/>
</dbReference>
<dbReference type="AlphaFoldDB" id="A0A0D9WSS6"/>
<dbReference type="Gramene" id="LPERR06G19400.2">
    <property type="protein sequence ID" value="LPERR06G19400.2"/>
    <property type="gene ID" value="LPERR06G19400"/>
</dbReference>
<keyword evidence="4" id="KW-1015">Disulfide bond</keyword>
<evidence type="ECO:0000313" key="7">
    <source>
        <dbReference type="EnsemblPlants" id="LPERR06G19400.1"/>
    </source>
</evidence>
<dbReference type="Gene3D" id="3.30.410.40">
    <property type="match status" value="1"/>
</dbReference>
<dbReference type="STRING" id="77586.A0A0D9WSS6"/>
<dbReference type="Gene3D" id="3.50.50.60">
    <property type="entry name" value="FAD/NAD(P)-binding domain"/>
    <property type="match status" value="1"/>
</dbReference>
<dbReference type="GO" id="GO:0050660">
    <property type="term" value="F:flavin adenine dinucleotide binding"/>
    <property type="evidence" value="ECO:0007669"/>
    <property type="project" value="InterPro"/>
</dbReference>
<dbReference type="EnsemblPlants" id="LPERR06G19400.1">
    <property type="protein sequence ID" value="LPERR06G19400.1"/>
    <property type="gene ID" value="LPERR06G19400"/>
</dbReference>
<reference evidence="7 8" key="2">
    <citation type="submission" date="2013-12" db="EMBL/GenBank/DDBJ databases">
        <authorList>
            <person name="Yu Y."/>
            <person name="Lee S."/>
            <person name="de Baynast K."/>
            <person name="Wissotski M."/>
            <person name="Liu L."/>
            <person name="Talag J."/>
            <person name="Goicoechea J."/>
            <person name="Angelova A."/>
            <person name="Jetty R."/>
            <person name="Kudrna D."/>
            <person name="Golser W."/>
            <person name="Rivera L."/>
            <person name="Zhang J."/>
            <person name="Wing R."/>
        </authorList>
    </citation>
    <scope>NUCLEOTIDE SEQUENCE</scope>
</reference>
<comment type="cofactor">
    <cofactor evidence="3">
        <name>FAD</name>
        <dbReference type="ChEBI" id="CHEBI:57692"/>
    </cofactor>
</comment>
<organism evidence="7 8">
    <name type="scientific">Leersia perrieri</name>
    <dbReference type="NCBI Taxonomy" id="77586"/>
    <lineage>
        <taxon>Eukaryota</taxon>
        <taxon>Viridiplantae</taxon>
        <taxon>Streptophyta</taxon>
        <taxon>Embryophyta</taxon>
        <taxon>Tracheophyta</taxon>
        <taxon>Spermatophyta</taxon>
        <taxon>Magnoliopsida</taxon>
        <taxon>Liliopsida</taxon>
        <taxon>Poales</taxon>
        <taxon>Poaceae</taxon>
        <taxon>BOP clade</taxon>
        <taxon>Oryzoideae</taxon>
        <taxon>Oryzeae</taxon>
        <taxon>Oryzinae</taxon>
        <taxon>Leersia</taxon>
    </lineage>
</organism>
<dbReference type="PIRSF" id="PIRSF000137">
    <property type="entry name" value="Alcohol_oxidase"/>
    <property type="match status" value="1"/>
</dbReference>
<dbReference type="PANTHER" id="PTHR45968:SF2">
    <property type="entry name" value="(R)-MANDELONITRILE LYASE-LIKE"/>
    <property type="match status" value="1"/>
</dbReference>
<dbReference type="SUPFAM" id="SSF54373">
    <property type="entry name" value="FAD-linked reductases, C-terminal domain"/>
    <property type="match status" value="1"/>
</dbReference>
<sequence>MAAIPTPLLLLTVLILAPALAAAQPRGFGGVAAPAPGYARYVVDAAETAAEDVYDYIVVGGGTAGCPLAATLAGPGGGRVLLLERGGAPAEFPPLATAGGFVRTLAMADPAPESDAPAQTFTSEDGVPNVRARVLGGGTSINAGFYSRAHPAWFRGHGEGTEAMNWDMRLVNASYEWVERELTFQPVVRGWQAAVRAGLLEANVTPWNGFTMDHVSGTKVGATTFDASGRRRSAADLLAFARPGRLRVATRAMVTRIIMNPIDPAARRGKLPQPAVAAVGVVYQDRLLQQHHALLRPGGEVILSAGALGSPQLLLLSGIGPASDLTSQGIPVSADVPDVGKHMFDNPRNSISIIPSVPIDHSLIQVVGIPSTNGTESYLEAASYIVPLAPVLRRTGPFYSPYSPLYVTVVTIMEKVPGPLSEGSLWLASSNPLESPAVRFNYLSRPEDLARCVTGMRRVAKVLESSTMDIFRSAAGSVSEGRRGSARRDFRIVGAALPVDWSTNDTALGDFCQQTVATLWHYHGGCVAGSVVDRDFRVFRVRSLRVVDGSTFRETPGTNPQATIMMMGRYMGMKMIEERHRRQVITSTDSSSNA</sequence>
<proteinExistence type="inferred from homology"/>
<dbReference type="PROSITE" id="PS00624">
    <property type="entry name" value="GMC_OXRED_2"/>
    <property type="match status" value="1"/>
</dbReference>
<reference evidence="7 8" key="1">
    <citation type="submission" date="2012-08" db="EMBL/GenBank/DDBJ databases">
        <title>Oryza genome evolution.</title>
        <authorList>
            <person name="Wing R.A."/>
        </authorList>
    </citation>
    <scope>NUCLEOTIDE SEQUENCE</scope>
</reference>
<dbReference type="Proteomes" id="UP000032180">
    <property type="component" value="Chromosome 6"/>
</dbReference>
<dbReference type="EnsemblPlants" id="LPERR06G19400.2">
    <property type="protein sequence ID" value="LPERR06G19400.2"/>
    <property type="gene ID" value="LPERR06G19400"/>
</dbReference>
<evidence type="ECO:0000256" key="4">
    <source>
        <dbReference type="PIRSR" id="PIRSR000137-3"/>
    </source>
</evidence>
<feature type="binding site" evidence="3">
    <location>
        <position position="549"/>
    </location>
    <ligand>
        <name>FAD</name>
        <dbReference type="ChEBI" id="CHEBI:57692"/>
    </ligand>
</feature>
<dbReference type="HOGENOM" id="CLU_026750_0_0_1"/>
<comment type="similarity">
    <text evidence="1">Belongs to the GMC oxidoreductase family.</text>
</comment>
<name>A0A0D9WSS6_9ORYZ</name>
<evidence type="ECO:0000256" key="2">
    <source>
        <dbReference type="ARBA" id="ARBA00022729"/>
    </source>
</evidence>
<dbReference type="Pfam" id="PF00732">
    <property type="entry name" value="GMC_oxred_N"/>
    <property type="match status" value="1"/>
</dbReference>
<dbReference type="InterPro" id="IPR012132">
    <property type="entry name" value="GMC_OxRdtase"/>
</dbReference>
<reference evidence="7" key="3">
    <citation type="submission" date="2015-04" db="UniProtKB">
        <authorList>
            <consortium name="EnsemblPlants"/>
        </authorList>
    </citation>
    <scope>IDENTIFICATION</scope>
</reference>
<evidence type="ECO:0000256" key="3">
    <source>
        <dbReference type="PIRSR" id="PIRSR000137-2"/>
    </source>
</evidence>
<feature type="signal peptide" evidence="5">
    <location>
        <begin position="1"/>
        <end position="23"/>
    </location>
</feature>
<keyword evidence="8" id="KW-1185">Reference proteome</keyword>
<dbReference type="InterPro" id="IPR051871">
    <property type="entry name" value="GMC_Oxidoreductase-Related"/>
</dbReference>
<feature type="binding site" evidence="3">
    <location>
        <position position="254"/>
    </location>
    <ligand>
        <name>FAD</name>
        <dbReference type="ChEBI" id="CHEBI:57692"/>
    </ligand>
</feature>
<dbReference type="PANTHER" id="PTHR45968">
    <property type="entry name" value="OSJNBA0019K04.7 PROTEIN"/>
    <property type="match status" value="1"/>
</dbReference>
<feature type="chain" id="PRO_5007398251" description="Glucose-methanol-choline oxidoreductase N-terminal domain-containing protein" evidence="5">
    <location>
        <begin position="24"/>
        <end position="594"/>
    </location>
</feature>
<feature type="domain" description="Glucose-methanol-choline oxidoreductase N-terminal" evidence="6">
    <location>
        <begin position="306"/>
        <end position="320"/>
    </location>
</feature>
<evidence type="ECO:0000259" key="6">
    <source>
        <dbReference type="PROSITE" id="PS00624"/>
    </source>
</evidence>
<dbReference type="eggNOG" id="KOG1238">
    <property type="taxonomic scope" value="Eukaryota"/>
</dbReference>
<feature type="disulfide bond" evidence="4">
    <location>
        <begin position="452"/>
        <end position="512"/>
    </location>
</feature>
<keyword evidence="3" id="KW-0274">FAD</keyword>
<feature type="binding site" evidence="3">
    <location>
        <begin position="560"/>
        <end position="561"/>
    </location>
    <ligand>
        <name>FAD</name>
        <dbReference type="ChEBI" id="CHEBI:57692"/>
    </ligand>
</feature>
<dbReference type="InterPro" id="IPR036188">
    <property type="entry name" value="FAD/NAD-bd_sf"/>
</dbReference>
<dbReference type="InterPro" id="IPR007867">
    <property type="entry name" value="GMC_OxRtase_C"/>
</dbReference>
<dbReference type="Gramene" id="LPERR06G19400.1">
    <property type="protein sequence ID" value="LPERR06G19400.1"/>
    <property type="gene ID" value="LPERR06G19400"/>
</dbReference>
<evidence type="ECO:0000256" key="1">
    <source>
        <dbReference type="ARBA" id="ARBA00010790"/>
    </source>
</evidence>
<evidence type="ECO:0000313" key="8">
    <source>
        <dbReference type="Proteomes" id="UP000032180"/>
    </source>
</evidence>
<keyword evidence="3" id="KW-0285">Flavoprotein</keyword>
<accession>A0A0D9WSS6</accession>
<dbReference type="GO" id="GO:0016614">
    <property type="term" value="F:oxidoreductase activity, acting on CH-OH group of donors"/>
    <property type="evidence" value="ECO:0007669"/>
    <property type="project" value="InterPro"/>
</dbReference>
<feature type="binding site" evidence="3">
    <location>
        <position position="134"/>
    </location>
    <ligand>
        <name>FAD</name>
        <dbReference type="ChEBI" id="CHEBI:57692"/>
    </ligand>
</feature>
<feature type="binding site" evidence="3">
    <location>
        <begin position="520"/>
        <end position="521"/>
    </location>
    <ligand>
        <name>FAD</name>
        <dbReference type="ChEBI" id="CHEBI:57692"/>
    </ligand>
</feature>
<dbReference type="SUPFAM" id="SSF51905">
    <property type="entry name" value="FAD/NAD(P)-binding domain"/>
    <property type="match status" value="1"/>
</dbReference>
<evidence type="ECO:0000256" key="5">
    <source>
        <dbReference type="SAM" id="SignalP"/>
    </source>
</evidence>